<evidence type="ECO:0000313" key="4">
    <source>
        <dbReference type="EMBL" id="TWT61131.1"/>
    </source>
</evidence>
<dbReference type="PANTHER" id="PTHR44809">
    <property type="match status" value="1"/>
</dbReference>
<dbReference type="SMART" id="SM00028">
    <property type="entry name" value="TPR"/>
    <property type="match status" value="4"/>
</dbReference>
<feature type="compositionally biased region" description="Polar residues" evidence="2">
    <location>
        <begin position="326"/>
        <end position="335"/>
    </location>
</feature>
<dbReference type="OrthoDB" id="267088at2"/>
<dbReference type="InterPro" id="IPR019734">
    <property type="entry name" value="TPR_rpt"/>
</dbReference>
<feature type="region of interest" description="Disordered" evidence="2">
    <location>
        <begin position="294"/>
        <end position="335"/>
    </location>
</feature>
<feature type="repeat" description="TPR" evidence="1">
    <location>
        <begin position="156"/>
        <end position="189"/>
    </location>
</feature>
<feature type="chain" id="PRO_5023001798" evidence="3">
    <location>
        <begin position="26"/>
        <end position="335"/>
    </location>
</feature>
<protein>
    <submittedName>
        <fullName evidence="4">Tetratricopeptide repeat protein</fullName>
    </submittedName>
</protein>
<feature type="signal peptide" evidence="3">
    <location>
        <begin position="1"/>
        <end position="25"/>
    </location>
</feature>
<gene>
    <name evidence="4" type="ORF">Pan54_18660</name>
</gene>
<dbReference type="Proteomes" id="UP000316095">
    <property type="component" value="Unassembled WGS sequence"/>
</dbReference>
<organism evidence="4 5">
    <name type="scientific">Rubinisphaera italica</name>
    <dbReference type="NCBI Taxonomy" id="2527969"/>
    <lineage>
        <taxon>Bacteria</taxon>
        <taxon>Pseudomonadati</taxon>
        <taxon>Planctomycetota</taxon>
        <taxon>Planctomycetia</taxon>
        <taxon>Planctomycetales</taxon>
        <taxon>Planctomycetaceae</taxon>
        <taxon>Rubinisphaera</taxon>
    </lineage>
</organism>
<evidence type="ECO:0000256" key="3">
    <source>
        <dbReference type="SAM" id="SignalP"/>
    </source>
</evidence>
<keyword evidence="3" id="KW-0732">Signal</keyword>
<sequence precursor="true">MKPSIKQYIMPLLIAVCVAPGCAHSRNPFALFAPKDPKADNAALQAMLASQQPSAQQMQAGGESSLYPPSMVEHEHLPRTEKDLKNPLQLHLSYAKLQEQLGYLTEARSSYEKVVDSEPKSIEANIGLARLDALAGRYEDAEKRMRNATSIDSNSAEAHYALGNFLAEQKRHTEAIVEIQKAVKLQPSNTDYKYSLGIELAKLEQYQEAMITLTEVVSRPEAMYNIGYIAMNDHQDDLVAERYMVEALRLNPKLEQARYWVTELKNKKEPNSQQIITASASKPNASTQDMVIHAVSRQTSEEASKKTVVPASAPSGGKPEGLTPDQWEQWQNQTR</sequence>
<evidence type="ECO:0000256" key="1">
    <source>
        <dbReference type="PROSITE-ProRule" id="PRU00339"/>
    </source>
</evidence>
<reference evidence="4 5" key="1">
    <citation type="submission" date="2019-02" db="EMBL/GenBank/DDBJ databases">
        <title>Deep-cultivation of Planctomycetes and their phenomic and genomic characterization uncovers novel biology.</title>
        <authorList>
            <person name="Wiegand S."/>
            <person name="Jogler M."/>
            <person name="Boedeker C."/>
            <person name="Pinto D."/>
            <person name="Vollmers J."/>
            <person name="Rivas-Marin E."/>
            <person name="Kohn T."/>
            <person name="Peeters S.H."/>
            <person name="Heuer A."/>
            <person name="Rast P."/>
            <person name="Oberbeckmann S."/>
            <person name="Bunk B."/>
            <person name="Jeske O."/>
            <person name="Meyerdierks A."/>
            <person name="Storesund J.E."/>
            <person name="Kallscheuer N."/>
            <person name="Luecker S."/>
            <person name="Lage O.M."/>
            <person name="Pohl T."/>
            <person name="Merkel B.J."/>
            <person name="Hornburger P."/>
            <person name="Mueller R.-W."/>
            <person name="Bruemmer F."/>
            <person name="Labrenz M."/>
            <person name="Spormann A.M."/>
            <person name="Op Den Camp H."/>
            <person name="Overmann J."/>
            <person name="Amann R."/>
            <person name="Jetten M.S.M."/>
            <person name="Mascher T."/>
            <person name="Medema M.H."/>
            <person name="Devos D.P."/>
            <person name="Kaster A.-K."/>
            <person name="Ovreas L."/>
            <person name="Rohde M."/>
            <person name="Galperin M.Y."/>
            <person name="Jogler C."/>
        </authorList>
    </citation>
    <scope>NUCLEOTIDE SEQUENCE [LARGE SCALE GENOMIC DNA]</scope>
    <source>
        <strain evidence="4 5">Pan54</strain>
    </source>
</reference>
<dbReference type="Pfam" id="PF14559">
    <property type="entry name" value="TPR_19"/>
    <property type="match status" value="1"/>
</dbReference>
<keyword evidence="5" id="KW-1185">Reference proteome</keyword>
<dbReference type="RefSeq" id="WP_146503161.1">
    <property type="nucleotide sequence ID" value="NZ_SJPG01000001.1"/>
</dbReference>
<keyword evidence="1" id="KW-0802">TPR repeat</keyword>
<dbReference type="InterPro" id="IPR011990">
    <property type="entry name" value="TPR-like_helical_dom_sf"/>
</dbReference>
<proteinExistence type="predicted"/>
<dbReference type="AlphaFoldDB" id="A0A5C5XFC7"/>
<accession>A0A5C5XFC7</accession>
<evidence type="ECO:0000256" key="2">
    <source>
        <dbReference type="SAM" id="MobiDB-lite"/>
    </source>
</evidence>
<dbReference type="InterPro" id="IPR052943">
    <property type="entry name" value="TMTC_O-mannosyl-trnsfr"/>
</dbReference>
<dbReference type="Gene3D" id="1.25.40.10">
    <property type="entry name" value="Tetratricopeptide repeat domain"/>
    <property type="match status" value="1"/>
</dbReference>
<evidence type="ECO:0000313" key="5">
    <source>
        <dbReference type="Proteomes" id="UP000316095"/>
    </source>
</evidence>
<comment type="caution">
    <text evidence="4">The sequence shown here is derived from an EMBL/GenBank/DDBJ whole genome shotgun (WGS) entry which is preliminary data.</text>
</comment>
<dbReference type="SUPFAM" id="SSF48452">
    <property type="entry name" value="TPR-like"/>
    <property type="match status" value="1"/>
</dbReference>
<dbReference type="EMBL" id="SJPG01000001">
    <property type="protein sequence ID" value="TWT61131.1"/>
    <property type="molecule type" value="Genomic_DNA"/>
</dbReference>
<dbReference type="PANTHER" id="PTHR44809:SF1">
    <property type="entry name" value="PROTEIN O-MANNOSYL-TRANSFERASE TMTC1"/>
    <property type="match status" value="1"/>
</dbReference>
<name>A0A5C5XFC7_9PLAN</name>
<dbReference type="PROSITE" id="PS50005">
    <property type="entry name" value="TPR"/>
    <property type="match status" value="1"/>
</dbReference>